<sequence length="344" mass="38661">MPARTTSRIVISTYSSVHALPRKAWDTLYADPRRSNIILSHAEKALTKPVGDKPPAQTEYWITCSTFDSPTAETIDFIISCTNNSIDSYPIFIYSTRHSSQLDEEFLHPRLLSLIEPLRSAAGVSRVFSVFAPDPVTQMFTDLWGDLTGVDFVREPYYHAIFSICTRDTHIDRSMTIHPSLRYDIRPAVESDIPNVAELCLGFARGSAPFFLTKDGAMKEAKLLVQNKQVWVHQISRDGELAELASIVCTTRPSSTVTAITKVYTNPRWRKLGCAERLVRRVCKHLLKTKESVVLYVAHDNKAAANVYHRVGFIGLDGTDCSAEGVESWLEIGFDRNVVKLGHW</sequence>
<dbReference type="PROSITE" id="PS51186">
    <property type="entry name" value="GNAT"/>
    <property type="match status" value="1"/>
</dbReference>
<name>A0A0C3FJ57_PILCF</name>
<dbReference type="InterPro" id="IPR016181">
    <property type="entry name" value="Acyl_CoA_acyltransferase"/>
</dbReference>
<reference evidence="3" key="2">
    <citation type="submission" date="2015-01" db="EMBL/GenBank/DDBJ databases">
        <title>Evolutionary Origins and Diversification of the Mycorrhizal Mutualists.</title>
        <authorList>
            <consortium name="DOE Joint Genome Institute"/>
            <consortium name="Mycorrhizal Genomics Consortium"/>
            <person name="Kohler A."/>
            <person name="Kuo A."/>
            <person name="Nagy L.G."/>
            <person name="Floudas D."/>
            <person name="Copeland A."/>
            <person name="Barry K.W."/>
            <person name="Cichocki N."/>
            <person name="Veneault-Fourrey C."/>
            <person name="LaButti K."/>
            <person name="Lindquist E.A."/>
            <person name="Lipzen A."/>
            <person name="Lundell T."/>
            <person name="Morin E."/>
            <person name="Murat C."/>
            <person name="Riley R."/>
            <person name="Ohm R."/>
            <person name="Sun H."/>
            <person name="Tunlid A."/>
            <person name="Henrissat B."/>
            <person name="Grigoriev I.V."/>
            <person name="Hibbett D.S."/>
            <person name="Martin F."/>
        </authorList>
    </citation>
    <scope>NUCLEOTIDE SEQUENCE [LARGE SCALE GENOMIC DNA]</scope>
    <source>
        <strain evidence="3">F 1598</strain>
    </source>
</reference>
<dbReference type="Pfam" id="PF08445">
    <property type="entry name" value="FR47"/>
    <property type="match status" value="1"/>
</dbReference>
<dbReference type="SUPFAM" id="SSF55729">
    <property type="entry name" value="Acyl-CoA N-acyltransferases (Nat)"/>
    <property type="match status" value="1"/>
</dbReference>
<protein>
    <recommendedName>
        <fullName evidence="1">N-acetyltransferase domain-containing protein</fullName>
    </recommendedName>
</protein>
<dbReference type="InParanoid" id="A0A0C3FJ57"/>
<dbReference type="Gene3D" id="3.40.630.30">
    <property type="match status" value="1"/>
</dbReference>
<dbReference type="AlphaFoldDB" id="A0A0C3FJ57"/>
<dbReference type="HOGENOM" id="CLU_059210_0_0_1"/>
<dbReference type="Proteomes" id="UP000054166">
    <property type="component" value="Unassembled WGS sequence"/>
</dbReference>
<gene>
    <name evidence="2" type="ORF">PILCRDRAFT_545106</name>
</gene>
<dbReference type="EMBL" id="KN833007">
    <property type="protein sequence ID" value="KIM79794.1"/>
    <property type="molecule type" value="Genomic_DNA"/>
</dbReference>
<dbReference type="STRING" id="765440.A0A0C3FJ57"/>
<dbReference type="InterPro" id="IPR000182">
    <property type="entry name" value="GNAT_dom"/>
</dbReference>
<reference evidence="2 3" key="1">
    <citation type="submission" date="2014-04" db="EMBL/GenBank/DDBJ databases">
        <authorList>
            <consortium name="DOE Joint Genome Institute"/>
            <person name="Kuo A."/>
            <person name="Tarkka M."/>
            <person name="Buscot F."/>
            <person name="Kohler A."/>
            <person name="Nagy L.G."/>
            <person name="Floudas D."/>
            <person name="Copeland A."/>
            <person name="Barry K.W."/>
            <person name="Cichocki N."/>
            <person name="Veneault-Fourrey C."/>
            <person name="LaButti K."/>
            <person name="Lindquist E.A."/>
            <person name="Lipzen A."/>
            <person name="Lundell T."/>
            <person name="Morin E."/>
            <person name="Murat C."/>
            <person name="Sun H."/>
            <person name="Tunlid A."/>
            <person name="Henrissat B."/>
            <person name="Grigoriev I.V."/>
            <person name="Hibbett D.S."/>
            <person name="Martin F."/>
            <person name="Nordberg H.P."/>
            <person name="Cantor M.N."/>
            <person name="Hua S.X."/>
        </authorList>
    </citation>
    <scope>NUCLEOTIDE SEQUENCE [LARGE SCALE GENOMIC DNA]</scope>
    <source>
        <strain evidence="2 3">F 1598</strain>
    </source>
</reference>
<dbReference type="OrthoDB" id="5372118at2759"/>
<dbReference type="GO" id="GO:0016747">
    <property type="term" value="F:acyltransferase activity, transferring groups other than amino-acyl groups"/>
    <property type="evidence" value="ECO:0007669"/>
    <property type="project" value="InterPro"/>
</dbReference>
<evidence type="ECO:0000313" key="3">
    <source>
        <dbReference type="Proteomes" id="UP000054166"/>
    </source>
</evidence>
<accession>A0A0C3FJ57</accession>
<proteinExistence type="predicted"/>
<evidence type="ECO:0000259" key="1">
    <source>
        <dbReference type="PROSITE" id="PS51186"/>
    </source>
</evidence>
<organism evidence="2 3">
    <name type="scientific">Piloderma croceum (strain F 1598)</name>
    <dbReference type="NCBI Taxonomy" id="765440"/>
    <lineage>
        <taxon>Eukaryota</taxon>
        <taxon>Fungi</taxon>
        <taxon>Dikarya</taxon>
        <taxon>Basidiomycota</taxon>
        <taxon>Agaricomycotina</taxon>
        <taxon>Agaricomycetes</taxon>
        <taxon>Agaricomycetidae</taxon>
        <taxon>Atheliales</taxon>
        <taxon>Atheliaceae</taxon>
        <taxon>Piloderma</taxon>
    </lineage>
</organism>
<dbReference type="InterPro" id="IPR013653">
    <property type="entry name" value="GCN5-like_dom"/>
</dbReference>
<evidence type="ECO:0000313" key="2">
    <source>
        <dbReference type="EMBL" id="KIM79794.1"/>
    </source>
</evidence>
<feature type="domain" description="N-acetyltransferase" evidence="1">
    <location>
        <begin position="183"/>
        <end position="344"/>
    </location>
</feature>
<keyword evidence="3" id="KW-1185">Reference proteome</keyword>